<dbReference type="InterPro" id="IPR050570">
    <property type="entry name" value="Cell_wall_metabolism_enzyme"/>
</dbReference>
<keyword evidence="6" id="KW-0482">Metalloprotease</keyword>
<dbReference type="SUPFAM" id="SSF51261">
    <property type="entry name" value="Duplicated hybrid motif"/>
    <property type="match status" value="1"/>
</dbReference>
<sequence>MSWTRADRKEQGVMAVPSRKPVNDVNFSSYFGVRSDPFRHSAAMHAGVDIPGATGTPIYATADGVVERAGRAGGYGNLVELNHGRGIQTRYGHLSQILVAEGARVKRGDLIARMGSTGRSTGPHLHYEVRLDGRAVNPIPFLETADVRYAVNRTAEGAQLAQGGPVEE</sequence>
<keyword evidence="3" id="KW-0479">Metal-binding</keyword>
<dbReference type="Proteomes" id="UP000249066">
    <property type="component" value="Unassembled WGS sequence"/>
</dbReference>
<dbReference type="Gene3D" id="2.70.70.10">
    <property type="entry name" value="Glucose Permease (Domain IIA)"/>
    <property type="match status" value="1"/>
</dbReference>
<dbReference type="FunFam" id="2.70.70.10:FF:000006">
    <property type="entry name" value="M23 family peptidase"/>
    <property type="match status" value="1"/>
</dbReference>
<dbReference type="AlphaFoldDB" id="A0A2W5A9N0"/>
<keyword evidence="4" id="KW-0378">Hydrolase</keyword>
<evidence type="ECO:0000256" key="4">
    <source>
        <dbReference type="ARBA" id="ARBA00022801"/>
    </source>
</evidence>
<feature type="domain" description="M23ase beta-sheet core" evidence="7">
    <location>
        <begin position="44"/>
        <end position="138"/>
    </location>
</feature>
<evidence type="ECO:0000256" key="5">
    <source>
        <dbReference type="ARBA" id="ARBA00022833"/>
    </source>
</evidence>
<dbReference type="PANTHER" id="PTHR21666:SF288">
    <property type="entry name" value="CELL DIVISION PROTEIN YTFB"/>
    <property type="match status" value="1"/>
</dbReference>
<evidence type="ECO:0000256" key="3">
    <source>
        <dbReference type="ARBA" id="ARBA00022723"/>
    </source>
</evidence>
<dbReference type="EMBL" id="QFNN01000011">
    <property type="protein sequence ID" value="PZO91330.1"/>
    <property type="molecule type" value="Genomic_DNA"/>
</dbReference>
<evidence type="ECO:0000256" key="6">
    <source>
        <dbReference type="ARBA" id="ARBA00023049"/>
    </source>
</evidence>
<dbReference type="CDD" id="cd12797">
    <property type="entry name" value="M23_peptidase"/>
    <property type="match status" value="1"/>
</dbReference>
<evidence type="ECO:0000256" key="1">
    <source>
        <dbReference type="ARBA" id="ARBA00001947"/>
    </source>
</evidence>
<gene>
    <name evidence="8" type="ORF">DI623_03815</name>
</gene>
<accession>A0A2W5A9N0</accession>
<proteinExistence type="predicted"/>
<dbReference type="PANTHER" id="PTHR21666">
    <property type="entry name" value="PEPTIDASE-RELATED"/>
    <property type="match status" value="1"/>
</dbReference>
<dbReference type="GO" id="GO:0004222">
    <property type="term" value="F:metalloendopeptidase activity"/>
    <property type="evidence" value="ECO:0007669"/>
    <property type="project" value="TreeGrafter"/>
</dbReference>
<comment type="caution">
    <text evidence="8">The sequence shown here is derived from an EMBL/GenBank/DDBJ whole genome shotgun (WGS) entry which is preliminary data.</text>
</comment>
<name>A0A2W5A9N0_9SPHN</name>
<dbReference type="Pfam" id="PF01551">
    <property type="entry name" value="Peptidase_M23"/>
    <property type="match status" value="1"/>
</dbReference>
<dbReference type="GO" id="GO:0046872">
    <property type="term" value="F:metal ion binding"/>
    <property type="evidence" value="ECO:0007669"/>
    <property type="project" value="UniProtKB-KW"/>
</dbReference>
<dbReference type="InterPro" id="IPR011055">
    <property type="entry name" value="Dup_hybrid_motif"/>
</dbReference>
<organism evidence="8 9">
    <name type="scientific">Sphingomonas sanxanigenens</name>
    <dbReference type="NCBI Taxonomy" id="397260"/>
    <lineage>
        <taxon>Bacteria</taxon>
        <taxon>Pseudomonadati</taxon>
        <taxon>Pseudomonadota</taxon>
        <taxon>Alphaproteobacteria</taxon>
        <taxon>Sphingomonadales</taxon>
        <taxon>Sphingomonadaceae</taxon>
        <taxon>Sphingomonas</taxon>
    </lineage>
</organism>
<dbReference type="GO" id="GO:0006508">
    <property type="term" value="P:proteolysis"/>
    <property type="evidence" value="ECO:0007669"/>
    <property type="project" value="UniProtKB-KW"/>
</dbReference>
<keyword evidence="2" id="KW-0645">Protease</keyword>
<protein>
    <recommendedName>
        <fullName evidence="7">M23ase beta-sheet core domain-containing protein</fullName>
    </recommendedName>
</protein>
<comment type="cofactor">
    <cofactor evidence="1">
        <name>Zn(2+)</name>
        <dbReference type="ChEBI" id="CHEBI:29105"/>
    </cofactor>
</comment>
<keyword evidence="5" id="KW-0862">Zinc</keyword>
<evidence type="ECO:0000313" key="8">
    <source>
        <dbReference type="EMBL" id="PZO91330.1"/>
    </source>
</evidence>
<evidence type="ECO:0000259" key="7">
    <source>
        <dbReference type="Pfam" id="PF01551"/>
    </source>
</evidence>
<evidence type="ECO:0000256" key="2">
    <source>
        <dbReference type="ARBA" id="ARBA00022670"/>
    </source>
</evidence>
<evidence type="ECO:0000313" key="9">
    <source>
        <dbReference type="Proteomes" id="UP000249066"/>
    </source>
</evidence>
<reference evidence="8 9" key="1">
    <citation type="submission" date="2017-08" db="EMBL/GenBank/DDBJ databases">
        <title>Infants hospitalized years apart are colonized by the same room-sourced microbial strains.</title>
        <authorList>
            <person name="Brooks B."/>
            <person name="Olm M.R."/>
            <person name="Firek B.A."/>
            <person name="Baker R."/>
            <person name="Thomas B.C."/>
            <person name="Morowitz M.J."/>
            <person name="Banfield J.F."/>
        </authorList>
    </citation>
    <scope>NUCLEOTIDE SEQUENCE [LARGE SCALE GENOMIC DNA]</scope>
    <source>
        <strain evidence="8">S2_018_000_R2_101</strain>
    </source>
</reference>
<dbReference type="InterPro" id="IPR016047">
    <property type="entry name" value="M23ase_b-sheet_dom"/>
</dbReference>